<sequence>MVIDEAIRNDPEAILKRFDSEDRRRGLGANVVDLSAIALILLKLSPRFPIFNQWSTTNEAPHTN</sequence>
<dbReference type="AlphaFoldDB" id="H8YYE0"/>
<protein>
    <submittedName>
        <fullName evidence="1">Uncharacterized protein</fullName>
    </submittedName>
</protein>
<accession>H8YYE0</accession>
<dbReference type="Proteomes" id="UP000002964">
    <property type="component" value="Unassembled WGS sequence"/>
</dbReference>
<reference evidence="1 2" key="2">
    <citation type="submission" date="2011-11" db="EMBL/GenBank/DDBJ databases">
        <authorList>
            <consortium name="US DOE Joint Genome Institute"/>
            <person name="Lucas S."/>
            <person name="Han J."/>
            <person name="Lapidus A."/>
            <person name="Cheng J.-F."/>
            <person name="Goodwin L."/>
            <person name="Pitluck S."/>
            <person name="Peters L."/>
            <person name="Ovchinnikova G."/>
            <person name="Zhang X."/>
            <person name="Detter J.C."/>
            <person name="Han C."/>
            <person name="Tapia R."/>
            <person name="Land M."/>
            <person name="Hauser L."/>
            <person name="Kyrpides N."/>
            <person name="Ivanova N."/>
            <person name="Pagani I."/>
            <person name="Vogl K."/>
            <person name="Liu Z."/>
            <person name="Overmann J."/>
            <person name="Frigaard N.-U."/>
            <person name="Bryant D."/>
            <person name="Woyke T."/>
        </authorList>
    </citation>
    <scope>NUCLEOTIDE SEQUENCE [LARGE SCALE GENOMIC DNA]</scope>
    <source>
        <strain evidence="1 2">970</strain>
    </source>
</reference>
<organism evidence="1 2">
    <name type="scientific">Thiorhodovibrio frisius</name>
    <dbReference type="NCBI Taxonomy" id="631362"/>
    <lineage>
        <taxon>Bacteria</taxon>
        <taxon>Pseudomonadati</taxon>
        <taxon>Pseudomonadota</taxon>
        <taxon>Gammaproteobacteria</taxon>
        <taxon>Chromatiales</taxon>
        <taxon>Chromatiaceae</taxon>
        <taxon>Thiorhodovibrio</taxon>
    </lineage>
</organism>
<dbReference type="HOGENOM" id="CLU_2866441_0_0_6"/>
<dbReference type="EMBL" id="JH603168">
    <property type="protein sequence ID" value="EIC23466.1"/>
    <property type="molecule type" value="Genomic_DNA"/>
</dbReference>
<evidence type="ECO:0000313" key="1">
    <source>
        <dbReference type="EMBL" id="EIC23466.1"/>
    </source>
</evidence>
<evidence type="ECO:0000313" key="2">
    <source>
        <dbReference type="Proteomes" id="UP000002964"/>
    </source>
</evidence>
<reference evidence="2" key="1">
    <citation type="submission" date="2011-06" db="EMBL/GenBank/DDBJ databases">
        <authorList>
            <consortium name="US DOE Joint Genome Institute (JGI-PGF)"/>
            <person name="Lucas S."/>
            <person name="Han J."/>
            <person name="Lapidus A."/>
            <person name="Cheng J.-F."/>
            <person name="Goodwin L."/>
            <person name="Pitluck S."/>
            <person name="Peters L."/>
            <person name="Land M.L."/>
            <person name="Hauser L."/>
            <person name="Vogl K."/>
            <person name="Liu Z."/>
            <person name="Overmann J."/>
            <person name="Frigaard N.-U."/>
            <person name="Bryant D.A."/>
            <person name="Woyke T.J."/>
        </authorList>
    </citation>
    <scope>NUCLEOTIDE SEQUENCE [LARGE SCALE GENOMIC DNA]</scope>
    <source>
        <strain evidence="2">970</strain>
    </source>
</reference>
<name>H8YYE0_9GAMM</name>
<dbReference type="STRING" id="631362.Thi970DRAFT_01136"/>
<dbReference type="RefSeq" id="WP_009147549.1">
    <property type="nucleotide sequence ID" value="NZ_CP121471.1"/>
</dbReference>
<keyword evidence="2" id="KW-1185">Reference proteome</keyword>
<proteinExistence type="predicted"/>
<gene>
    <name evidence="1" type="ORF">Thi970DRAFT_01136</name>
</gene>